<evidence type="ECO:0000313" key="9">
    <source>
        <dbReference type="EMBL" id="HGQ74375.1"/>
    </source>
</evidence>
<dbReference type="InterPro" id="IPR001173">
    <property type="entry name" value="Glyco_trans_2-like"/>
</dbReference>
<dbReference type="GO" id="GO:0016020">
    <property type="term" value="C:membrane"/>
    <property type="evidence" value="ECO:0007669"/>
    <property type="project" value="UniProtKB-SubCell"/>
</dbReference>
<dbReference type="GO" id="GO:0016757">
    <property type="term" value="F:glycosyltransferase activity"/>
    <property type="evidence" value="ECO:0007669"/>
    <property type="project" value="UniProtKB-KW"/>
</dbReference>
<dbReference type="InterPro" id="IPR050321">
    <property type="entry name" value="Glycosyltr_2/OpgH_subfam"/>
</dbReference>
<evidence type="ECO:0000256" key="6">
    <source>
        <dbReference type="ARBA" id="ARBA00023136"/>
    </source>
</evidence>
<sequence length="570" mass="65809">MQLTNGGLALSFTVCIFFSISVFASFPTIYSTLKLLVQGSEGCEPLNPPATGNPSVLKNFVKRRVRVVVTISSYNDNSIYRVLDKWLIQNYPDYYVIVLEDGGLSYEKYGDVSRFNYEYVNPKDKLVNVSLEKIHLSKGDYTLDSFIVVRRSCRDGFKAGALNNFIEITDRGVLKEIYDLEKPDYMVIIDADHEPGGNPWLRLLLGRTVYELNYTERDYEKIRVKLVKYEEVGRELLGIDDYKLDPRLMDNPISYVTRTVELMEYHKIFIPKLAVIQGYQNHLFSRESVLDLLVYSSHVLSQYAMITRSPRVKIEVLSKNDNGLLRMYRAPERVFKKTLYRKRILCSSFERGDKIFRTYVSEHAMPLFTGSSAIVDYDIASKYRFADGIFVDYNSLTEDWEFSIRITKDNYLIFATHQFETIAKPPRDLYTYKKQQFRWAYGTISDIKKRYSEVMSSKNMTRLMKLSYLIQGSYYFPNTIWVYGLLPVSIALAYASSNTLLTLLTILTSIYVIYGDTSPHLKVVPGLRRKLKILGGVLLNNILLTPVLAKACYKALKNEKTDWVVTLKAD</sequence>
<evidence type="ECO:0000256" key="2">
    <source>
        <dbReference type="ARBA" id="ARBA00022676"/>
    </source>
</evidence>
<keyword evidence="3" id="KW-0808">Transferase</keyword>
<keyword evidence="6 7" id="KW-0472">Membrane</keyword>
<dbReference type="InterPro" id="IPR029044">
    <property type="entry name" value="Nucleotide-diphossugar_trans"/>
</dbReference>
<comment type="subcellular location">
    <subcellularLocation>
        <location evidence="1">Membrane</location>
        <topology evidence="1">Multi-pass membrane protein</topology>
    </subcellularLocation>
</comment>
<gene>
    <name evidence="9" type="ORF">ENU20_04805</name>
</gene>
<comment type="caution">
    <text evidence="9">The sequence shown here is derived from an EMBL/GenBank/DDBJ whole genome shotgun (WGS) entry which is preliminary data.</text>
</comment>
<dbReference type="Pfam" id="PF13632">
    <property type="entry name" value="Glyco_trans_2_3"/>
    <property type="match status" value="1"/>
</dbReference>
<evidence type="ECO:0000256" key="7">
    <source>
        <dbReference type="SAM" id="Phobius"/>
    </source>
</evidence>
<evidence type="ECO:0000256" key="5">
    <source>
        <dbReference type="ARBA" id="ARBA00022989"/>
    </source>
</evidence>
<dbReference type="SUPFAM" id="SSF53448">
    <property type="entry name" value="Nucleotide-diphospho-sugar transferases"/>
    <property type="match status" value="1"/>
</dbReference>
<keyword evidence="5 7" id="KW-1133">Transmembrane helix</keyword>
<reference evidence="9" key="1">
    <citation type="journal article" date="2020" name="mSystems">
        <title>Genome- and Community-Level Interaction Insights into Carbon Utilization and Element Cycling Functions of Hydrothermarchaeota in Hydrothermal Sediment.</title>
        <authorList>
            <person name="Zhou Z."/>
            <person name="Liu Y."/>
            <person name="Xu W."/>
            <person name="Pan J."/>
            <person name="Luo Z.H."/>
            <person name="Li M."/>
        </authorList>
    </citation>
    <scope>NUCLEOTIDE SEQUENCE [LARGE SCALE GENOMIC DNA]</scope>
    <source>
        <strain evidence="9">SpSt-648</strain>
    </source>
</reference>
<name>A0A7C4JNT4_STAMA</name>
<accession>A0A7C4JNT4</accession>
<dbReference type="EMBL" id="DTBP01000042">
    <property type="protein sequence ID" value="HGQ74375.1"/>
    <property type="molecule type" value="Genomic_DNA"/>
</dbReference>
<dbReference type="PANTHER" id="PTHR43867:SF2">
    <property type="entry name" value="CELLULOSE SYNTHASE CATALYTIC SUBUNIT A [UDP-FORMING]"/>
    <property type="match status" value="1"/>
</dbReference>
<evidence type="ECO:0000259" key="8">
    <source>
        <dbReference type="Pfam" id="PF13632"/>
    </source>
</evidence>
<feature type="transmembrane region" description="Helical" evidence="7">
    <location>
        <begin position="6"/>
        <end position="26"/>
    </location>
</feature>
<proteinExistence type="predicted"/>
<dbReference type="Gene3D" id="3.90.550.10">
    <property type="entry name" value="Spore Coat Polysaccharide Biosynthesis Protein SpsA, Chain A"/>
    <property type="match status" value="1"/>
</dbReference>
<protein>
    <recommendedName>
        <fullName evidence="8">Glycosyltransferase 2-like domain-containing protein</fullName>
    </recommendedName>
</protein>
<feature type="domain" description="Glycosyltransferase 2-like" evidence="8">
    <location>
        <begin position="355"/>
        <end position="506"/>
    </location>
</feature>
<evidence type="ECO:0000256" key="1">
    <source>
        <dbReference type="ARBA" id="ARBA00004141"/>
    </source>
</evidence>
<dbReference type="PANTHER" id="PTHR43867">
    <property type="entry name" value="CELLULOSE SYNTHASE CATALYTIC SUBUNIT A [UDP-FORMING]"/>
    <property type="match status" value="1"/>
</dbReference>
<keyword evidence="4 7" id="KW-0812">Transmembrane</keyword>
<evidence type="ECO:0000256" key="4">
    <source>
        <dbReference type="ARBA" id="ARBA00022692"/>
    </source>
</evidence>
<organism evidence="9">
    <name type="scientific">Staphylothermus marinus</name>
    <dbReference type="NCBI Taxonomy" id="2280"/>
    <lineage>
        <taxon>Archaea</taxon>
        <taxon>Thermoproteota</taxon>
        <taxon>Thermoprotei</taxon>
        <taxon>Desulfurococcales</taxon>
        <taxon>Desulfurococcaceae</taxon>
        <taxon>Staphylothermus</taxon>
    </lineage>
</organism>
<evidence type="ECO:0000256" key="3">
    <source>
        <dbReference type="ARBA" id="ARBA00022679"/>
    </source>
</evidence>
<dbReference type="AlphaFoldDB" id="A0A7C4JNT4"/>
<keyword evidence="2" id="KW-0328">Glycosyltransferase</keyword>